<dbReference type="GeneID" id="85328855"/>
<sequence length="266" mass="27448">MFFGVQCPPAPPDFGRLDDGRVVVPDTEGASTQDVATGRGPLYLRVTAPPSSDRAKGNFTTNTLTISSGILWHNPPRHNIFGGGDGGGASEAWNAMQKLLPASASFRNLLMRLSGLGESISTRASTGRSSSGAASRPGSAGLTQETRSSSTLLLLLLPAVSNEGAENWHSPMQIAKVGSSGSSDCSNTGSVPTSADWAISDSDNTQTTSPAPSQALSDSCPSSTDNSVGTGTGDDVPRRRGAGVAPGSALRESWMARMDRRLRAGE</sequence>
<feature type="compositionally biased region" description="Low complexity" evidence="1">
    <location>
        <begin position="121"/>
        <end position="141"/>
    </location>
</feature>
<feature type="region of interest" description="Disordered" evidence="1">
    <location>
        <begin position="176"/>
        <end position="266"/>
    </location>
</feature>
<proteinExistence type="predicted"/>
<feature type="region of interest" description="Disordered" evidence="1">
    <location>
        <begin position="121"/>
        <end position="145"/>
    </location>
</feature>
<comment type="caution">
    <text evidence="2">The sequence shown here is derived from an EMBL/GenBank/DDBJ whole genome shotgun (WGS) entry which is preliminary data.</text>
</comment>
<dbReference type="EMBL" id="JAUIRO010000005">
    <property type="protein sequence ID" value="KAK0712622.1"/>
    <property type="molecule type" value="Genomic_DNA"/>
</dbReference>
<name>A0AA40AB67_9PEZI</name>
<reference evidence="2" key="1">
    <citation type="submission" date="2023-06" db="EMBL/GenBank/DDBJ databases">
        <title>Genome-scale phylogeny and comparative genomics of the fungal order Sordariales.</title>
        <authorList>
            <consortium name="Lawrence Berkeley National Laboratory"/>
            <person name="Hensen N."/>
            <person name="Bonometti L."/>
            <person name="Westerberg I."/>
            <person name="Brannstrom I.O."/>
            <person name="Guillou S."/>
            <person name="Cros-Aarteil S."/>
            <person name="Calhoun S."/>
            <person name="Haridas S."/>
            <person name="Kuo A."/>
            <person name="Mondo S."/>
            <person name="Pangilinan J."/>
            <person name="Riley R."/>
            <person name="LaButti K."/>
            <person name="Andreopoulos B."/>
            <person name="Lipzen A."/>
            <person name="Chen C."/>
            <person name="Yanf M."/>
            <person name="Daum C."/>
            <person name="Ng V."/>
            <person name="Clum A."/>
            <person name="Steindorff A."/>
            <person name="Ohm R."/>
            <person name="Martin F."/>
            <person name="Silar P."/>
            <person name="Natvig D."/>
            <person name="Lalanne C."/>
            <person name="Gautier V."/>
            <person name="Ament-velasquez S.L."/>
            <person name="Kruys A."/>
            <person name="Hutchinson M.I."/>
            <person name="Powell A.J."/>
            <person name="Barry K."/>
            <person name="Miller A.N."/>
            <person name="Grigoriev I.V."/>
            <person name="Debuchy R."/>
            <person name="Gladieux P."/>
            <person name="Thoren M.H."/>
            <person name="Johannesson H."/>
        </authorList>
    </citation>
    <scope>NUCLEOTIDE SEQUENCE</scope>
    <source>
        <strain evidence="2">SMH2392-1A</strain>
    </source>
</reference>
<evidence type="ECO:0000313" key="3">
    <source>
        <dbReference type="Proteomes" id="UP001172101"/>
    </source>
</evidence>
<feature type="compositionally biased region" description="Polar residues" evidence="1">
    <location>
        <begin position="201"/>
        <end position="229"/>
    </location>
</feature>
<dbReference type="RefSeq" id="XP_060293945.1">
    <property type="nucleotide sequence ID" value="XM_060445585.1"/>
</dbReference>
<feature type="compositionally biased region" description="Low complexity" evidence="1">
    <location>
        <begin position="178"/>
        <end position="190"/>
    </location>
</feature>
<accession>A0AA40AB67</accession>
<dbReference type="Proteomes" id="UP001172101">
    <property type="component" value="Unassembled WGS sequence"/>
</dbReference>
<keyword evidence="3" id="KW-1185">Reference proteome</keyword>
<feature type="compositionally biased region" description="Basic and acidic residues" evidence="1">
    <location>
        <begin position="257"/>
        <end position="266"/>
    </location>
</feature>
<evidence type="ECO:0000256" key="1">
    <source>
        <dbReference type="SAM" id="MobiDB-lite"/>
    </source>
</evidence>
<evidence type="ECO:0000313" key="2">
    <source>
        <dbReference type="EMBL" id="KAK0712622.1"/>
    </source>
</evidence>
<protein>
    <submittedName>
        <fullName evidence="2">Uncharacterized protein</fullName>
    </submittedName>
</protein>
<organism evidence="2 3">
    <name type="scientific">Lasiosphaeria miniovina</name>
    <dbReference type="NCBI Taxonomy" id="1954250"/>
    <lineage>
        <taxon>Eukaryota</taxon>
        <taxon>Fungi</taxon>
        <taxon>Dikarya</taxon>
        <taxon>Ascomycota</taxon>
        <taxon>Pezizomycotina</taxon>
        <taxon>Sordariomycetes</taxon>
        <taxon>Sordariomycetidae</taxon>
        <taxon>Sordariales</taxon>
        <taxon>Lasiosphaeriaceae</taxon>
        <taxon>Lasiosphaeria</taxon>
    </lineage>
</organism>
<gene>
    <name evidence="2" type="ORF">B0T26DRAFT_752835</name>
</gene>
<dbReference type="AlphaFoldDB" id="A0AA40AB67"/>